<gene>
    <name evidence="1" type="ORF">FHG85_09085</name>
</gene>
<proteinExistence type="predicted"/>
<evidence type="ECO:0000313" key="2">
    <source>
        <dbReference type="Proteomes" id="UP000500961"/>
    </source>
</evidence>
<dbReference type="KEGG" id="ttz:FHG85_09085"/>
<protein>
    <submittedName>
        <fullName evidence="1">Uncharacterized protein</fullName>
    </submittedName>
</protein>
<evidence type="ECO:0000313" key="1">
    <source>
        <dbReference type="EMBL" id="QKG80411.1"/>
    </source>
</evidence>
<dbReference type="EMBL" id="CP041345">
    <property type="protein sequence ID" value="QKG80411.1"/>
    <property type="molecule type" value="Genomic_DNA"/>
</dbReference>
<name>A0A7D3XWE1_9BACT</name>
<keyword evidence="2" id="KW-1185">Reference proteome</keyword>
<organism evidence="1 2">
    <name type="scientific">Tenuifilum thalassicum</name>
    <dbReference type="NCBI Taxonomy" id="2590900"/>
    <lineage>
        <taxon>Bacteria</taxon>
        <taxon>Pseudomonadati</taxon>
        <taxon>Bacteroidota</taxon>
        <taxon>Bacteroidia</taxon>
        <taxon>Bacteroidales</taxon>
        <taxon>Tenuifilaceae</taxon>
        <taxon>Tenuifilum</taxon>
    </lineage>
</organism>
<dbReference type="Proteomes" id="UP000500961">
    <property type="component" value="Chromosome"/>
</dbReference>
<sequence>MIVMHSQVSLKRVRKVVATAILVVIAASVIFGLAKPEDDKFSGDVLLFPAELNSLINDNVKDKNEDFLKGFSPFWLSDTIDVESKKSIVSAANEILDILPDDKSFILNYVKLIAKFYRNQYAQSQYSNWFGYLENKLHEKALKANSFYSLVKLTEAIIDSSTISINTSHHWKVYPRNGYIFKGDGVLKVRFETPILLVCHNNRKDSIIVKEAEGEVDLLNQIWHGRKGKTTWFRAGFDDEKVYASYNHHLINLSQNEFSVDSAQLYYPEYFKKPVLGRLTDKVTPIYRDGQVDYPQFNPYKKIFEIKNIFPRIDYAGNFQIKGSRMEGIGPDGSLAKVTIKRNGKPFMTSRGRIVLIEQSRLSADKAEVVFYIDSDSIYHSGLYFAYHNSNKTVTVNTTDRLTTQSPFYSSYHKINLWVNQITWNIESDELQFGSGFGTVISNAEFESENFFNQELFDRMMGASNFHPVLTIWNYTRKIKSNTFLASDLAVHVHRAPEEVKIEMMRLAKKGYVLYNFETDEVTITKKLKYNVMARFGKTDFDVIHFFSKTDGAKPNARLNLNNLNLFIDGVERISVSDSQNVFISPYKNKITFQKNRNFQFAGNVRAGLFTFYGKSFQFDYSKFKIELNKVDSLLIDYQTNYRDNYGRRILQGVANALHIISGDILIDKPYNKSGREYNPEYPIFNCTSKSYVYYDAPEIYGGVYKRDSFYFEILPFVYKNMDNFEKADMNFKGILYSGNILAPIEETLRIRPDNSLGFVTKTPSEGMAVYKGKGRVFNKIDLSNKGLNINGSISYITSVTESDSMTLFPDSMITRSSRFTIAKRETGIEFPNVKGGEHQIKWLPKSDKMYVSKGKSPFVMYDSLAVLKGNLLLQPLGLVGDGEVRVPDGKLIAQQFDFSSNTFQTKESSLTIYKTNTDSIALNSDKVKALVNFSTMKTEVARVDKSIFATLDALRYDTYNDRFEWDMKKHVVSFETIFPQEDVVAGKFRVSNMLDADSIPRGSLFYSTKFSEDSLYFFSPKAKYNTTNITLAADSVNYIFTADATVYPYRKKVVVDSKIRMHKLKRAAIKANNYTAYHRFHDAEIRINGRKSYGGSAYYDYIDERDSVQTIFFPKVYSDNNMNTFAEGTLTEPDSFKLSPEFAFIGQVSLSAPEKDLFFKGGAKPIYSCPGTIANWLKFEAQINSKHVLIPVSPKPVNLNLHRLISGTAIAMDSLKLYGGLLRSRKYWEDSALVHAWGYMDFNNKNRRFTLAPLYKLDNPDTTGNSVSLQKDYCWVFEEGNVVLPIDLERIQTKIYGSTIHKLKTNEATINAIIKFDFHFNQKSLEAMANQIGGAITAEQVDLKRKLYRKMLYDWLTPDELPLALNQISLFGAPTQTPKSLESTITLADVKLKWDAKRKSFVSEGKLGIGTIGNIQVNRYVNGFLEFYKGRNRDWMILHIHLGDNEYYSFYYVNGVMYVNATNPEFYNPIDMQKARERRVKADKRGRSFKYMIGSKRELNRALKRYKEIAFGIKSDAKDNEPVEENGSESNDD</sequence>
<reference evidence="1 2" key="1">
    <citation type="submission" date="2019-07" db="EMBL/GenBank/DDBJ databases">
        <title>Thalassofilum flectens gen. nov., sp. nov., a novel moderate thermophilic anaerobe from a shallow sea hot spring in Kunashir Island (Russia), representing a new family in the order Bacteroidales, and proposal of Thalassofilacea fam. nov.</title>
        <authorList>
            <person name="Kochetkova T.V."/>
            <person name="Podosokorskaya O.A."/>
            <person name="Novikov A."/>
            <person name="Elcheninov A.G."/>
            <person name="Toshchakov S.V."/>
            <person name="Kublanov I.V."/>
        </authorList>
    </citation>
    <scope>NUCLEOTIDE SEQUENCE [LARGE SCALE GENOMIC DNA]</scope>
    <source>
        <strain evidence="1 2">38-H</strain>
    </source>
</reference>
<accession>A0A7D3XWE1</accession>
<dbReference type="RefSeq" id="WP_173075105.1">
    <property type="nucleotide sequence ID" value="NZ_CP041345.1"/>
</dbReference>